<keyword evidence="2" id="KW-1185">Reference proteome</keyword>
<protein>
    <recommendedName>
        <fullName evidence="3">DUF3306 domain-containing protein</fullName>
    </recommendedName>
</protein>
<dbReference type="OrthoDB" id="5609487at2"/>
<reference evidence="1 2" key="1">
    <citation type="submission" date="2018-04" db="EMBL/GenBank/DDBJ databases">
        <title>Complete genome sequence of Hydrogenophilus thermoluteolus TH-1.</title>
        <authorList>
            <person name="Arai H."/>
        </authorList>
    </citation>
    <scope>NUCLEOTIDE SEQUENCE [LARGE SCALE GENOMIC DNA]</scope>
    <source>
        <strain evidence="1 2">TH-1</strain>
    </source>
</reference>
<sequence>MIDWRGWAKRKRAAQESEAVTRWRAALAAVPPDGDLTPFLASDAPEEVRQEALQRLWATGAFGQPDELDSDFIDVTKDPLLSEDEAKALVQWQNVTSCLYREEQQSQDLGDTRAASPDEEVVAQAPVEAEAQKLTGDVAQAEFRSQSIEIEEKSVQFVPSYNFVNTKTD</sequence>
<dbReference type="Pfam" id="PF11748">
    <property type="entry name" value="DUF3306"/>
    <property type="match status" value="1"/>
</dbReference>
<dbReference type="Proteomes" id="UP000262004">
    <property type="component" value="Chromosome"/>
</dbReference>
<evidence type="ECO:0000313" key="2">
    <source>
        <dbReference type="Proteomes" id="UP000262004"/>
    </source>
</evidence>
<dbReference type="AlphaFoldDB" id="A0A2Z6DZY9"/>
<evidence type="ECO:0008006" key="3">
    <source>
        <dbReference type="Google" id="ProtNLM"/>
    </source>
</evidence>
<dbReference type="RefSeq" id="WP_119335784.1">
    <property type="nucleotide sequence ID" value="NZ_AP018558.1"/>
</dbReference>
<name>A0A2Z6DZY9_HYDTE</name>
<dbReference type="InterPro" id="IPR021735">
    <property type="entry name" value="DUF3306"/>
</dbReference>
<gene>
    <name evidence="1" type="ORF">HPTL_1870</name>
</gene>
<dbReference type="KEGG" id="htl:HPTL_1870"/>
<evidence type="ECO:0000313" key="1">
    <source>
        <dbReference type="EMBL" id="BBD78126.1"/>
    </source>
</evidence>
<dbReference type="EMBL" id="AP018558">
    <property type="protein sequence ID" value="BBD78126.1"/>
    <property type="molecule type" value="Genomic_DNA"/>
</dbReference>
<organism evidence="1 2">
    <name type="scientific">Hydrogenophilus thermoluteolus</name>
    <name type="common">Pseudomonas hydrogenothermophila</name>
    <dbReference type="NCBI Taxonomy" id="297"/>
    <lineage>
        <taxon>Bacteria</taxon>
        <taxon>Pseudomonadati</taxon>
        <taxon>Pseudomonadota</taxon>
        <taxon>Hydrogenophilia</taxon>
        <taxon>Hydrogenophilales</taxon>
        <taxon>Hydrogenophilaceae</taxon>
        <taxon>Hydrogenophilus</taxon>
    </lineage>
</organism>
<proteinExistence type="predicted"/>
<accession>A0A2Z6DZY9</accession>